<feature type="transmembrane region" description="Helical" evidence="1">
    <location>
        <begin position="254"/>
        <end position="276"/>
    </location>
</feature>
<feature type="transmembrane region" description="Helical" evidence="1">
    <location>
        <begin position="96"/>
        <end position="123"/>
    </location>
</feature>
<dbReference type="InParanoid" id="D1YVD2"/>
<feature type="transmembrane region" description="Helical" evidence="1">
    <location>
        <begin position="173"/>
        <end position="195"/>
    </location>
</feature>
<feature type="domain" description="DUF7847" evidence="2">
    <location>
        <begin position="8"/>
        <end position="237"/>
    </location>
</feature>
<evidence type="ECO:0000313" key="3">
    <source>
        <dbReference type="EMBL" id="BAI60404.1"/>
    </source>
</evidence>
<reference evidence="4" key="3">
    <citation type="journal article" date="2011" name="PLoS ONE">
        <title>Genome sequence of a mesophilic hydrogenotrophic methanogen Methanocella paludicola, the first cultivated representative of the order Methanocellales.</title>
        <authorList>
            <person name="Sakai S."/>
            <person name="Takaki Y."/>
            <person name="Shimamura S."/>
            <person name="Sekine M."/>
            <person name="Tajima T."/>
            <person name="Kosugi H."/>
            <person name="Ichikawa N."/>
            <person name="Tasumi E."/>
            <person name="Hiraki A.T."/>
            <person name="Shimizu A."/>
            <person name="Kato Y."/>
            <person name="Nishiko R."/>
            <person name="Mori K."/>
            <person name="Fujita N."/>
            <person name="Imachi H."/>
            <person name="Takai K."/>
        </authorList>
    </citation>
    <scope>NUCLEOTIDE SEQUENCE [LARGE SCALE GENOMIC DNA]</scope>
    <source>
        <strain evidence="4">DSM 17711 / JCM 13418 / NBRC 101707 / SANAE</strain>
    </source>
</reference>
<proteinExistence type="predicted"/>
<feature type="transmembrane region" description="Helical" evidence="1">
    <location>
        <begin position="53"/>
        <end position="75"/>
    </location>
</feature>
<keyword evidence="1" id="KW-0812">Transmembrane</keyword>
<keyword evidence="1" id="KW-1133">Transmembrane helix</keyword>
<sequence length="303" mass="32687">MDGFFSLFGKSMKELGKSPILLLAGLILGALSLPLLAGYIGVQQMIRSALVDFSQLVVPLLITPFITGGALGYALEVREKGSSSLSTFFASAKKSYPKLLICGIIAFIVYYFLLTAIMVFVLAGTVDPFIGSMLGFLMLGLTFFVLMSIEFYDIDVVSKGSGIMAAFRNSMDFARKNLLTAAGFFIMAVVLKSLVQLPLSFGMAGAMISNETYYNALMAMSNASANATNATAANASVNMTTLLSMGNITLSPEALVVVGIFQMLIQGFVFALLALFKANLYMVVRNRKKITDFDYDFSDEESP</sequence>
<protein>
    <recommendedName>
        <fullName evidence="2">DUF7847 domain-containing protein</fullName>
    </recommendedName>
</protein>
<keyword evidence="4" id="KW-1185">Reference proteome</keyword>
<dbReference type="EMBL" id="AP011532">
    <property type="protein sequence ID" value="BAI60404.1"/>
    <property type="molecule type" value="Genomic_DNA"/>
</dbReference>
<dbReference type="Pfam" id="PF25231">
    <property type="entry name" value="DUF7847"/>
    <property type="match status" value="1"/>
</dbReference>
<dbReference type="AlphaFoldDB" id="D1YVD2"/>
<dbReference type="GeneID" id="8680459"/>
<dbReference type="RefSeq" id="WP_012899084.1">
    <property type="nucleotide sequence ID" value="NC_013665.1"/>
</dbReference>
<feature type="transmembrane region" description="Helical" evidence="1">
    <location>
        <begin position="20"/>
        <end position="41"/>
    </location>
</feature>
<dbReference type="STRING" id="304371.MCP_0332"/>
<reference evidence="3 4" key="1">
    <citation type="journal article" date="2007" name="Appl. Environ. Microbiol.">
        <title>Isolation of key methanogens for global methane emission from rice paddy fields: a novel isolate affiliated with the clone cluster rice cluster I.</title>
        <authorList>
            <person name="Sakai S."/>
            <person name="Imachi H."/>
            <person name="Sekiguchi Y."/>
            <person name="Ohashi A."/>
            <person name="Harada H."/>
            <person name="Kamagata Y."/>
        </authorList>
    </citation>
    <scope>NUCLEOTIDE SEQUENCE [LARGE SCALE GENOMIC DNA]</scope>
    <source>
        <strain evidence="4">DSM 17711 / JCM 13418 / NBRC 101707 / SANAE</strain>
    </source>
</reference>
<dbReference type="Proteomes" id="UP000001882">
    <property type="component" value="Chromosome"/>
</dbReference>
<dbReference type="OrthoDB" id="148237at2157"/>
<accession>D1YVD2</accession>
<dbReference type="InterPro" id="IPR057169">
    <property type="entry name" value="DUF7847"/>
</dbReference>
<organism evidence="3 4">
    <name type="scientific">Methanocella paludicola (strain DSM 17711 / JCM 13418 / NBRC 101707 / SANAE)</name>
    <dbReference type="NCBI Taxonomy" id="304371"/>
    <lineage>
        <taxon>Archaea</taxon>
        <taxon>Methanobacteriati</taxon>
        <taxon>Methanobacteriota</taxon>
        <taxon>Stenosarchaea group</taxon>
        <taxon>Methanomicrobia</taxon>
        <taxon>Methanocellales</taxon>
        <taxon>Methanocellaceae</taxon>
        <taxon>Methanocella</taxon>
    </lineage>
</organism>
<dbReference type="KEGG" id="mpd:MCP_0332"/>
<feature type="transmembrane region" description="Helical" evidence="1">
    <location>
        <begin position="129"/>
        <end position="152"/>
    </location>
</feature>
<evidence type="ECO:0000259" key="2">
    <source>
        <dbReference type="Pfam" id="PF25231"/>
    </source>
</evidence>
<dbReference type="eggNOG" id="arCOG04389">
    <property type="taxonomic scope" value="Archaea"/>
</dbReference>
<evidence type="ECO:0000256" key="1">
    <source>
        <dbReference type="SAM" id="Phobius"/>
    </source>
</evidence>
<reference evidence="3 4" key="2">
    <citation type="journal article" date="2008" name="Int. J. Syst. Evol. Microbiol.">
        <title>Methanocella paludicola gen. nov., sp. nov., a methane-producing archaeon, the first isolate of the lineage 'Rice Cluster I', and proposal of the new archaeal order Methanocellales ord. nov.</title>
        <authorList>
            <person name="Sakai S."/>
            <person name="Imachi H."/>
            <person name="Hanada S."/>
            <person name="Ohashi A."/>
            <person name="Harada H."/>
            <person name="Kamagata Y."/>
        </authorList>
    </citation>
    <scope>NUCLEOTIDE SEQUENCE [LARGE SCALE GENOMIC DNA]</scope>
    <source>
        <strain evidence="4">DSM 17711 / JCM 13418 / NBRC 101707 / SANAE</strain>
    </source>
</reference>
<evidence type="ECO:0000313" key="4">
    <source>
        <dbReference type="Proteomes" id="UP000001882"/>
    </source>
</evidence>
<name>D1YVD2_METPS</name>
<gene>
    <name evidence="3" type="ordered locus">MCP_0332</name>
</gene>
<keyword evidence="1" id="KW-0472">Membrane</keyword>